<accession>A0ABT1QQP9</accession>
<proteinExistence type="predicted"/>
<dbReference type="SUPFAM" id="SSF109604">
    <property type="entry name" value="HD-domain/PDEase-like"/>
    <property type="match status" value="1"/>
</dbReference>
<sequence>MSVHPRSAPVLLARLPLLDDILGQHAQHLGTDFVAYRNHAYRVANFCHVLAPASSLDAVSIAAAFHDIGIWTQRTFDYLEPSRKRAQEWLASNDHDNQGEVIDAMIGQHHKVTRYRGAGEALVEPFRRADLADVSAGLFAAGIARPFLSEVFGRFPTAGFHRLLFRLACRRFVQYPLNPLPMMRW</sequence>
<dbReference type="Gene3D" id="1.10.3210.10">
    <property type="entry name" value="Hypothetical protein af1432"/>
    <property type="match status" value="1"/>
</dbReference>
<evidence type="ECO:0008006" key="3">
    <source>
        <dbReference type="Google" id="ProtNLM"/>
    </source>
</evidence>
<protein>
    <recommendedName>
        <fullName evidence="3">HD domain-containing protein</fullName>
    </recommendedName>
</protein>
<keyword evidence="2" id="KW-1185">Reference proteome</keyword>
<reference evidence="1" key="1">
    <citation type="submission" date="2022-07" db="EMBL/GenBank/DDBJ databases">
        <title>Tahibacter sp., a new gammaproteobacterium isolated from the silt sample collected at pig farm.</title>
        <authorList>
            <person name="Chen H."/>
        </authorList>
    </citation>
    <scope>NUCLEOTIDE SEQUENCE</scope>
    <source>
        <strain evidence="1">P2K</strain>
    </source>
</reference>
<evidence type="ECO:0000313" key="2">
    <source>
        <dbReference type="Proteomes" id="UP001165498"/>
    </source>
</evidence>
<dbReference type="EMBL" id="JANFQO010000006">
    <property type="protein sequence ID" value="MCQ4164614.1"/>
    <property type="molecule type" value="Genomic_DNA"/>
</dbReference>
<comment type="caution">
    <text evidence="1">The sequence shown here is derived from an EMBL/GenBank/DDBJ whole genome shotgun (WGS) entry which is preliminary data.</text>
</comment>
<gene>
    <name evidence="1" type="ORF">NM961_07815</name>
</gene>
<name>A0ABT1QQP9_9GAMM</name>
<dbReference type="Proteomes" id="UP001165498">
    <property type="component" value="Unassembled WGS sequence"/>
</dbReference>
<organism evidence="1 2">
    <name type="scientific">Tahibacter harae</name>
    <dbReference type="NCBI Taxonomy" id="2963937"/>
    <lineage>
        <taxon>Bacteria</taxon>
        <taxon>Pseudomonadati</taxon>
        <taxon>Pseudomonadota</taxon>
        <taxon>Gammaproteobacteria</taxon>
        <taxon>Lysobacterales</taxon>
        <taxon>Rhodanobacteraceae</taxon>
        <taxon>Tahibacter</taxon>
    </lineage>
</organism>
<evidence type="ECO:0000313" key="1">
    <source>
        <dbReference type="EMBL" id="MCQ4164614.1"/>
    </source>
</evidence>